<keyword evidence="2" id="KW-1185">Reference proteome</keyword>
<comment type="caution">
    <text evidence="1">The sequence shown here is derived from an EMBL/GenBank/DDBJ whole genome shotgun (WGS) entry which is preliminary data.</text>
</comment>
<evidence type="ECO:0000313" key="2">
    <source>
        <dbReference type="Proteomes" id="UP000731907"/>
    </source>
</evidence>
<dbReference type="InterPro" id="IPR009922">
    <property type="entry name" value="DUF1457"/>
</dbReference>
<evidence type="ECO:0000313" key="1">
    <source>
        <dbReference type="EMBL" id="MBU9698465.1"/>
    </source>
</evidence>
<name>A0ABS6J3X4_9RHOB</name>
<dbReference type="RefSeq" id="WP_161762580.1">
    <property type="nucleotide sequence ID" value="NZ_JAAATX020000007.1"/>
</dbReference>
<sequence>MTGDFAGKAGWAGQAVADPSPAALLRRHWQSLRGDGGAPPQRERIVPRQLAPMLEHSLLVERAAGGAVLIRHAGLMVCAVHGLDLAGRPLSVLFEAGARLRMLEAVEAVLDGLQTVEMALHSERGMARPPLRARLTLLPLAGRTAADAAAIGCLDLEGPPVLPPRRFRIERVLGEPLAPRGDGRGAGASGAGPVLIWSRP</sequence>
<proteinExistence type="predicted"/>
<protein>
    <submittedName>
        <fullName evidence="1">PAS domain-containing protein</fullName>
    </submittedName>
</protein>
<accession>A0ABS6J3X4</accession>
<organism evidence="1 2">
    <name type="scientific">Paragemmobacter amnigenus</name>
    <dbReference type="NCBI Taxonomy" id="2852097"/>
    <lineage>
        <taxon>Bacteria</taxon>
        <taxon>Pseudomonadati</taxon>
        <taxon>Pseudomonadota</taxon>
        <taxon>Alphaproteobacteria</taxon>
        <taxon>Rhodobacterales</taxon>
        <taxon>Paracoccaceae</taxon>
        <taxon>Paragemmobacter</taxon>
    </lineage>
</organism>
<reference evidence="1 2" key="1">
    <citation type="submission" date="2021-06" db="EMBL/GenBank/DDBJ databases">
        <title>Rhodobacteraceae bacterium strain HSP-20.</title>
        <authorList>
            <person name="Chen W.-M."/>
        </authorList>
    </citation>
    <scope>NUCLEOTIDE SEQUENCE [LARGE SCALE GENOMIC DNA]</scope>
    <source>
        <strain evidence="1 2">HSP-20</strain>
    </source>
</reference>
<gene>
    <name evidence="1" type="ORF">GU927_011470</name>
</gene>
<dbReference type="Pfam" id="PF07310">
    <property type="entry name" value="PAS_5"/>
    <property type="match status" value="1"/>
</dbReference>
<dbReference type="EMBL" id="JAAATX020000007">
    <property type="protein sequence ID" value="MBU9698465.1"/>
    <property type="molecule type" value="Genomic_DNA"/>
</dbReference>
<dbReference type="Proteomes" id="UP000731907">
    <property type="component" value="Unassembled WGS sequence"/>
</dbReference>